<accession>A0ACD3ZFI0</accession>
<protein>
    <submittedName>
        <fullName evidence="1">Uncharacterized protein</fullName>
    </submittedName>
</protein>
<proteinExistence type="predicted"/>
<name>A0ACD3ZFI0_FUSSC</name>
<evidence type="ECO:0000313" key="2">
    <source>
        <dbReference type="Proteomes" id="UP000830768"/>
    </source>
</evidence>
<gene>
    <name evidence="1" type="ORF">LCI18_010974</name>
</gene>
<dbReference type="EMBL" id="CP090037">
    <property type="protein sequence ID" value="UPL00040.1"/>
    <property type="molecule type" value="Genomic_DNA"/>
</dbReference>
<keyword evidence="2" id="KW-1185">Reference proteome</keyword>
<dbReference type="Proteomes" id="UP000830768">
    <property type="component" value="Chromosome 9"/>
</dbReference>
<evidence type="ECO:0000313" key="1">
    <source>
        <dbReference type="EMBL" id="UPL00040.1"/>
    </source>
</evidence>
<reference evidence="1" key="1">
    <citation type="submission" date="2021-11" db="EMBL/GenBank/DDBJ databases">
        <title>Fusarium solani-melongenae Genome sequencing and assembly.</title>
        <authorList>
            <person name="Xie S."/>
            <person name="Huang L."/>
            <person name="Zhang X."/>
        </authorList>
    </citation>
    <scope>NUCLEOTIDE SEQUENCE</scope>
    <source>
        <strain evidence="1">CRI 24-3</strain>
    </source>
</reference>
<organism evidence="1 2">
    <name type="scientific">Fusarium solani subsp. cucurbitae</name>
    <name type="common">Neocosmosporum cucurbitae</name>
    <dbReference type="NCBI Taxonomy" id="2747967"/>
    <lineage>
        <taxon>Eukaryota</taxon>
        <taxon>Fungi</taxon>
        <taxon>Dikarya</taxon>
        <taxon>Ascomycota</taxon>
        <taxon>Pezizomycotina</taxon>
        <taxon>Sordariomycetes</taxon>
        <taxon>Hypocreomycetidae</taxon>
        <taxon>Hypocreales</taxon>
        <taxon>Nectriaceae</taxon>
        <taxon>Fusarium</taxon>
        <taxon>Fusarium solani species complex</taxon>
    </lineage>
</organism>
<sequence>MLPALYGAYSRDTEMAPVNPETASERAQYYELSPPRRIGKGRHAIVFECLDSNKRKFAMKLFKEDNLKKVEKEIEALKHLRGGPNIIEFIDAVQGDKDVNLGVVLEFVDNIDFRSLYPRFNAMDIRYYIHGLLKALQFAHSRGLIHCDVRPHNVVIDHQNRKLRLIGWSSHKIYEPEDEDDDISTGPWKAPEALLDMGCHDYRFDMWGLGSMFASMIFRKEPFFHGASLEDQLRKISQVLGTETINDYIEKHGSDYWRPDVEQLGYCPPRAWSSFVNENNQHLASDEAFDLVDKLLKFEPEDRITAEEALKHPYFQALS</sequence>